<feature type="chain" id="PRO_5047522566" evidence="1">
    <location>
        <begin position="20"/>
        <end position="119"/>
    </location>
</feature>
<accession>A0ABR3K747</accession>
<keyword evidence="1" id="KW-0732">Signal</keyword>
<evidence type="ECO:0000313" key="3">
    <source>
        <dbReference type="Proteomes" id="UP001558632"/>
    </source>
</evidence>
<reference evidence="2 3" key="1">
    <citation type="submission" date="2024-07" db="EMBL/GenBank/DDBJ databases">
        <title>Enhanced genomic and transcriptomic resources for Trichinella pseudospiralis and T. spiralis underpin the discovery of pronounced molecular differences between stages and species.</title>
        <authorList>
            <person name="Pasi K.K."/>
            <person name="La Rosa G."/>
            <person name="Gomez-Morales M.A."/>
            <person name="Tosini F."/>
            <person name="Sumanam S."/>
            <person name="Young N.D."/>
            <person name="Chang B.C."/>
            <person name="Robin G.B."/>
        </authorList>
    </citation>
    <scope>NUCLEOTIDE SEQUENCE [LARGE SCALE GENOMIC DNA]</scope>
    <source>
        <strain evidence="2">ISS534</strain>
    </source>
</reference>
<evidence type="ECO:0000256" key="1">
    <source>
        <dbReference type="SAM" id="SignalP"/>
    </source>
</evidence>
<comment type="caution">
    <text evidence="2">The sequence shown here is derived from an EMBL/GenBank/DDBJ whole genome shotgun (WGS) entry which is preliminary data.</text>
</comment>
<feature type="signal peptide" evidence="1">
    <location>
        <begin position="1"/>
        <end position="19"/>
    </location>
</feature>
<name>A0ABR3K747_TRISP</name>
<sequence length="119" mass="13741">MLLHFFFSILFLYTYPCLATPIRRIRQLMSADYYQINPTFPSFVLPTNVLPASMHNPAYEASLQTVSMNGLQHMFHTNPQFPNQLLLHPEATSLLRAYGQFDPTDFIMKLKAHHTILQG</sequence>
<proteinExistence type="predicted"/>
<keyword evidence="3" id="KW-1185">Reference proteome</keyword>
<dbReference type="EMBL" id="JBEUSY010000498">
    <property type="protein sequence ID" value="KAL1228839.1"/>
    <property type="molecule type" value="Genomic_DNA"/>
</dbReference>
<protein>
    <submittedName>
        <fullName evidence="2">Nucleolar complex protein</fullName>
    </submittedName>
</protein>
<dbReference type="Proteomes" id="UP001558632">
    <property type="component" value="Unassembled WGS sequence"/>
</dbReference>
<evidence type="ECO:0000313" key="2">
    <source>
        <dbReference type="EMBL" id="KAL1228839.1"/>
    </source>
</evidence>
<gene>
    <name evidence="2" type="ORF">TSPI_11071</name>
</gene>
<organism evidence="2 3">
    <name type="scientific">Trichinella spiralis</name>
    <name type="common">Trichina worm</name>
    <dbReference type="NCBI Taxonomy" id="6334"/>
    <lineage>
        <taxon>Eukaryota</taxon>
        <taxon>Metazoa</taxon>
        <taxon>Ecdysozoa</taxon>
        <taxon>Nematoda</taxon>
        <taxon>Enoplea</taxon>
        <taxon>Dorylaimia</taxon>
        <taxon>Trichinellida</taxon>
        <taxon>Trichinellidae</taxon>
        <taxon>Trichinella</taxon>
    </lineage>
</organism>